<evidence type="ECO:0000259" key="2">
    <source>
        <dbReference type="Pfam" id="PF13001"/>
    </source>
</evidence>
<dbReference type="GO" id="GO:0005634">
    <property type="term" value="C:nucleus"/>
    <property type="evidence" value="ECO:0007669"/>
    <property type="project" value="TreeGrafter"/>
</dbReference>
<dbReference type="EMBL" id="CAKLBY020000039">
    <property type="protein sequence ID" value="CAK7913573.1"/>
    <property type="molecule type" value="Genomic_DNA"/>
</dbReference>
<comment type="caution">
    <text evidence="3">The sequence shown here is derived from an EMBL/GenBank/DDBJ whole genome shotgun (WGS) entry which is preliminary data.</text>
</comment>
<organism evidence="3 4">
    <name type="scientific">Peronospora matthiolae</name>
    <dbReference type="NCBI Taxonomy" id="2874970"/>
    <lineage>
        <taxon>Eukaryota</taxon>
        <taxon>Sar</taxon>
        <taxon>Stramenopiles</taxon>
        <taxon>Oomycota</taxon>
        <taxon>Peronosporomycetes</taxon>
        <taxon>Peronosporales</taxon>
        <taxon>Peronosporaceae</taxon>
        <taxon>Peronospora</taxon>
    </lineage>
</organism>
<dbReference type="AlphaFoldDB" id="A0AAV1TDW4"/>
<dbReference type="GO" id="GO:0036503">
    <property type="term" value="P:ERAD pathway"/>
    <property type="evidence" value="ECO:0007669"/>
    <property type="project" value="TreeGrafter"/>
</dbReference>
<evidence type="ECO:0000313" key="3">
    <source>
        <dbReference type="EMBL" id="CAK7913573.1"/>
    </source>
</evidence>
<dbReference type="PANTHER" id="PTHR23346">
    <property type="entry name" value="TRANSLATIONAL ACTIVATOR GCN1-RELATED"/>
    <property type="match status" value="1"/>
</dbReference>
<dbReference type="GO" id="GO:0043248">
    <property type="term" value="P:proteasome assembly"/>
    <property type="evidence" value="ECO:0007669"/>
    <property type="project" value="InterPro"/>
</dbReference>
<evidence type="ECO:0000256" key="1">
    <source>
        <dbReference type="ARBA" id="ARBA00022737"/>
    </source>
</evidence>
<keyword evidence="1" id="KW-0677">Repeat</keyword>
<feature type="domain" description="Proteasome component Ecm29 N-terminal" evidence="2">
    <location>
        <begin position="11"/>
        <end position="307"/>
    </location>
</feature>
<dbReference type="Pfam" id="PF13001">
    <property type="entry name" value="ECM29_N"/>
    <property type="match status" value="1"/>
</dbReference>
<dbReference type="InterPro" id="IPR024372">
    <property type="entry name" value="Ecm29_N"/>
</dbReference>
<reference evidence="3" key="1">
    <citation type="submission" date="2024-01" db="EMBL/GenBank/DDBJ databases">
        <authorList>
            <person name="Webb A."/>
        </authorList>
    </citation>
    <scope>NUCLEOTIDE SEQUENCE</scope>
    <source>
        <strain evidence="3">Pm1</strain>
    </source>
</reference>
<dbReference type="PANTHER" id="PTHR23346:SF19">
    <property type="entry name" value="PROTEASOME ADAPTER AND SCAFFOLD PROTEIN ECM29"/>
    <property type="match status" value="1"/>
</dbReference>
<dbReference type="GO" id="GO:0005737">
    <property type="term" value="C:cytoplasm"/>
    <property type="evidence" value="ECO:0007669"/>
    <property type="project" value="TreeGrafter"/>
</dbReference>
<name>A0AAV1TDW4_9STRA</name>
<sequence length="397" mass="43856">MAESSKDVEALDRVLFRLASVDDERMLQVLQSLLPQLLVLYPRSVSTSLEQQLKEKVLRAVSHIKTRLDALHRPALPLDALCQVLQQSALSVVSHNLAFLFLEMGFDAASTELQTRVLAAVVQIVSRLSVSQQETFCRLLVRALPVTASVVFPRTEGAARDQREVEMTLNSDVIDHVNEGNDANINVVLDFILDLVLYEPPSSTRTNATTTFGLMTPRLERLQRVKIPQFDREVLYKVQLDALRLVKEMTIPTRCKIPVYLAGSASFHHAVKDFSNEQLSRVVKLEETELEDADVARRLMALVLGSQVAQCAGASERGKCDHAGRPDAPGRCKYFASAVSAFGFDRSHKCATPDAAIVVPLDVRHRAVTASRNGKQDQASECAAMPVDISPLSFILT</sequence>
<gene>
    <name evidence="3" type="ORF">PM001_LOCUS4787</name>
</gene>
<dbReference type="Proteomes" id="UP001162060">
    <property type="component" value="Unassembled WGS sequence"/>
</dbReference>
<accession>A0AAV1TDW4</accession>
<protein>
    <recommendedName>
        <fullName evidence="2">Proteasome component Ecm29 N-terminal domain-containing protein</fullName>
    </recommendedName>
</protein>
<dbReference type="GO" id="GO:0060090">
    <property type="term" value="F:molecular adaptor activity"/>
    <property type="evidence" value="ECO:0007669"/>
    <property type="project" value="InterPro"/>
</dbReference>
<evidence type="ECO:0000313" key="4">
    <source>
        <dbReference type="Proteomes" id="UP001162060"/>
    </source>
</evidence>
<proteinExistence type="predicted"/>